<dbReference type="Pfam" id="PF00144">
    <property type="entry name" value="Beta-lactamase"/>
    <property type="match status" value="1"/>
</dbReference>
<comment type="caution">
    <text evidence="4">The sequence shown here is derived from an EMBL/GenBank/DDBJ whole genome shotgun (WGS) entry which is preliminary data.</text>
</comment>
<gene>
    <name evidence="4" type="ORF">PHLCEN_2v8193</name>
</gene>
<dbReference type="SUPFAM" id="SSF56601">
    <property type="entry name" value="beta-lactamase/transpeptidase-like"/>
    <property type="match status" value="1"/>
</dbReference>
<dbReference type="EMBL" id="MLYV02000834">
    <property type="protein sequence ID" value="PSR76812.1"/>
    <property type="molecule type" value="Genomic_DNA"/>
</dbReference>
<dbReference type="Proteomes" id="UP000186601">
    <property type="component" value="Unassembled WGS sequence"/>
</dbReference>
<comment type="similarity">
    <text evidence="1">Belongs to the peptidase S12 family.</text>
</comment>
<keyword evidence="2" id="KW-0732">Signal</keyword>
<dbReference type="InterPro" id="IPR001466">
    <property type="entry name" value="Beta-lactam-related"/>
</dbReference>
<dbReference type="InterPro" id="IPR012338">
    <property type="entry name" value="Beta-lactam/transpept-like"/>
</dbReference>
<evidence type="ECO:0000313" key="4">
    <source>
        <dbReference type="EMBL" id="PSR76812.1"/>
    </source>
</evidence>
<dbReference type="InterPro" id="IPR050491">
    <property type="entry name" value="AmpC-like"/>
</dbReference>
<reference evidence="4 5" key="1">
    <citation type="submission" date="2018-02" db="EMBL/GenBank/DDBJ databases">
        <title>Genome sequence of the basidiomycete white-rot fungus Phlebia centrifuga.</title>
        <authorList>
            <person name="Granchi Z."/>
            <person name="Peng M."/>
            <person name="de Vries R.P."/>
            <person name="Hilden K."/>
            <person name="Makela M.R."/>
            <person name="Grigoriev I."/>
            <person name="Riley R."/>
        </authorList>
    </citation>
    <scope>NUCLEOTIDE SEQUENCE [LARGE SCALE GENOMIC DNA]</scope>
    <source>
        <strain evidence="4 5">FBCC195</strain>
    </source>
</reference>
<evidence type="ECO:0000256" key="1">
    <source>
        <dbReference type="ARBA" id="ARBA00038215"/>
    </source>
</evidence>
<dbReference type="PANTHER" id="PTHR46825">
    <property type="entry name" value="D-ALANYL-D-ALANINE-CARBOXYPEPTIDASE/ENDOPEPTIDASE AMPH"/>
    <property type="match status" value="1"/>
</dbReference>
<dbReference type="OrthoDB" id="5946976at2759"/>
<organism evidence="4 5">
    <name type="scientific">Hermanssonia centrifuga</name>
    <dbReference type="NCBI Taxonomy" id="98765"/>
    <lineage>
        <taxon>Eukaryota</taxon>
        <taxon>Fungi</taxon>
        <taxon>Dikarya</taxon>
        <taxon>Basidiomycota</taxon>
        <taxon>Agaricomycotina</taxon>
        <taxon>Agaricomycetes</taxon>
        <taxon>Polyporales</taxon>
        <taxon>Meruliaceae</taxon>
        <taxon>Hermanssonia</taxon>
    </lineage>
</organism>
<dbReference type="Gene3D" id="3.40.710.10">
    <property type="entry name" value="DD-peptidase/beta-lactamase superfamily"/>
    <property type="match status" value="1"/>
</dbReference>
<keyword evidence="5" id="KW-1185">Reference proteome</keyword>
<feature type="signal peptide" evidence="2">
    <location>
        <begin position="1"/>
        <end position="20"/>
    </location>
</feature>
<dbReference type="STRING" id="98765.A0A2R6NUJ6"/>
<feature type="domain" description="Beta-lactamase-related" evidence="3">
    <location>
        <begin position="50"/>
        <end position="188"/>
    </location>
</feature>
<evidence type="ECO:0000313" key="5">
    <source>
        <dbReference type="Proteomes" id="UP000186601"/>
    </source>
</evidence>
<dbReference type="PANTHER" id="PTHR46825:SF9">
    <property type="entry name" value="BETA-LACTAMASE-RELATED DOMAIN-CONTAINING PROTEIN"/>
    <property type="match status" value="1"/>
</dbReference>
<feature type="chain" id="PRO_5015307122" description="Beta-lactamase-related domain-containing protein" evidence="2">
    <location>
        <begin position="21"/>
        <end position="189"/>
    </location>
</feature>
<protein>
    <recommendedName>
        <fullName evidence="3">Beta-lactamase-related domain-containing protein</fullName>
    </recommendedName>
</protein>
<name>A0A2R6NUJ6_9APHY</name>
<dbReference type="AlphaFoldDB" id="A0A2R6NUJ6"/>
<evidence type="ECO:0000259" key="3">
    <source>
        <dbReference type="Pfam" id="PF00144"/>
    </source>
</evidence>
<evidence type="ECO:0000256" key="2">
    <source>
        <dbReference type="SAM" id="SignalP"/>
    </source>
</evidence>
<proteinExistence type="inferred from homology"/>
<accession>A0A2R6NUJ6</accession>
<sequence length="189" mass="20977">MRFLLASALVFFGFAQDCQCETGQIHFKSQYTYSGHGGELKPVITPELSDFIGEAMRNDMIPGLSLGVVHSGIAEFKSWGKRTEGGAIMTTDVRNRDLCKILFAQTTISQTLFYLASVSKAFLSTSMGILMDDFTHGSNQTALPPTLATFDWDSKVKDLLPDEWELMDEWASSKANVRDILSHRSGLPR</sequence>